<feature type="domain" description="PHB accumulation regulatory" evidence="2">
    <location>
        <begin position="70"/>
        <end position="109"/>
    </location>
</feature>
<sequence>MSEPRIIKKYRNRRLYDTELSRYITVANLRQLIVEGVDFKVQDANTGGDITRNILLQIINEQEAGGEPLLTTEILTRMIRFYGDATQHAFSDYLNKSLGLFMEQQQAYQDQFADLLEKSSVGPLSNLAKQNLEIWQEVQQNFLASAGLAPNRNTGSTTAKEEPQDEKHRGSSK</sequence>
<evidence type="ECO:0008006" key="5">
    <source>
        <dbReference type="Google" id="ProtNLM"/>
    </source>
</evidence>
<dbReference type="InterPro" id="IPR012909">
    <property type="entry name" value="PHA_DNA-bd_N"/>
</dbReference>
<dbReference type="AlphaFoldDB" id="A0A381R856"/>
<evidence type="ECO:0000259" key="3">
    <source>
        <dbReference type="Pfam" id="PF07879"/>
    </source>
</evidence>
<protein>
    <recommendedName>
        <fullName evidence="5">Polyhydroxyalkanoate synthesis repressor PhaR</fullName>
    </recommendedName>
</protein>
<dbReference type="GO" id="GO:0006355">
    <property type="term" value="P:regulation of DNA-templated transcription"/>
    <property type="evidence" value="ECO:0007669"/>
    <property type="project" value="InterPro"/>
</dbReference>
<gene>
    <name evidence="4" type="ORF">METZ01_LOCUS40770</name>
</gene>
<organism evidence="4">
    <name type="scientific">marine metagenome</name>
    <dbReference type="NCBI Taxonomy" id="408172"/>
    <lineage>
        <taxon>unclassified sequences</taxon>
        <taxon>metagenomes</taxon>
        <taxon>ecological metagenomes</taxon>
    </lineage>
</organism>
<feature type="domain" description="PHA accumulation regulator DNA-binding N-terminal" evidence="3">
    <location>
        <begin position="6"/>
        <end position="65"/>
    </location>
</feature>
<proteinExistence type="predicted"/>
<name>A0A381R856_9ZZZZ</name>
<dbReference type="InterPro" id="IPR010134">
    <property type="entry name" value="PHA_reg_PhaR"/>
</dbReference>
<reference evidence="4" key="1">
    <citation type="submission" date="2018-05" db="EMBL/GenBank/DDBJ databases">
        <authorList>
            <person name="Lanie J.A."/>
            <person name="Ng W.-L."/>
            <person name="Kazmierczak K.M."/>
            <person name="Andrzejewski T.M."/>
            <person name="Davidsen T.M."/>
            <person name="Wayne K.J."/>
            <person name="Tettelin H."/>
            <person name="Glass J.I."/>
            <person name="Rusch D."/>
            <person name="Podicherti R."/>
            <person name="Tsui H.-C.T."/>
            <person name="Winkler M.E."/>
        </authorList>
    </citation>
    <scope>NUCLEOTIDE SEQUENCE</scope>
</reference>
<accession>A0A381R856</accession>
<dbReference type="NCBIfam" id="TIGR01848">
    <property type="entry name" value="PHA_reg_PhaR"/>
    <property type="match status" value="1"/>
</dbReference>
<feature type="region of interest" description="Disordered" evidence="1">
    <location>
        <begin position="147"/>
        <end position="173"/>
    </location>
</feature>
<dbReference type="Pfam" id="PF05233">
    <property type="entry name" value="PHB_acc"/>
    <property type="match status" value="1"/>
</dbReference>
<evidence type="ECO:0000259" key="2">
    <source>
        <dbReference type="Pfam" id="PF05233"/>
    </source>
</evidence>
<dbReference type="InterPro" id="IPR007897">
    <property type="entry name" value="PHB_accumulat"/>
</dbReference>
<dbReference type="EMBL" id="UINC01001746">
    <property type="protein sequence ID" value="SUZ87916.1"/>
    <property type="molecule type" value="Genomic_DNA"/>
</dbReference>
<evidence type="ECO:0000256" key="1">
    <source>
        <dbReference type="SAM" id="MobiDB-lite"/>
    </source>
</evidence>
<dbReference type="Pfam" id="PF07879">
    <property type="entry name" value="PHB_acc_N"/>
    <property type="match status" value="1"/>
</dbReference>
<feature type="compositionally biased region" description="Basic and acidic residues" evidence="1">
    <location>
        <begin position="159"/>
        <end position="173"/>
    </location>
</feature>
<evidence type="ECO:0000313" key="4">
    <source>
        <dbReference type="EMBL" id="SUZ87916.1"/>
    </source>
</evidence>